<evidence type="ECO:0000256" key="21">
    <source>
        <dbReference type="ARBA" id="ARBA00053025"/>
    </source>
</evidence>
<dbReference type="GO" id="GO:0005730">
    <property type="term" value="C:nucleolus"/>
    <property type="evidence" value="ECO:0007669"/>
    <property type="project" value="UniProtKB-SubCell"/>
</dbReference>
<comment type="catalytic activity">
    <reaction evidence="16">
        <text>a 3,N(4)-etheno-2'-deoxycytidine in double-stranded DNA + 2-oxoglutarate + O2 + H2O = a 2'-deoxycytidine in double-stranded DNA + glyoxal + succinate + CO2</text>
        <dbReference type="Rhea" id="RHEA:70467"/>
        <dbReference type="Rhea" id="RHEA-COMP:17070"/>
        <dbReference type="Rhea" id="RHEA-COMP:17905"/>
        <dbReference type="ChEBI" id="CHEBI:15377"/>
        <dbReference type="ChEBI" id="CHEBI:15379"/>
        <dbReference type="ChEBI" id="CHEBI:16526"/>
        <dbReference type="ChEBI" id="CHEBI:16810"/>
        <dbReference type="ChEBI" id="CHEBI:30031"/>
        <dbReference type="ChEBI" id="CHEBI:34779"/>
        <dbReference type="ChEBI" id="CHEBI:85452"/>
        <dbReference type="ChEBI" id="CHEBI:189585"/>
    </reaction>
    <physiologicalReaction direction="left-to-right" evidence="16">
        <dbReference type="Rhea" id="RHEA:70468"/>
    </physiologicalReaction>
</comment>
<dbReference type="SUPFAM" id="SSF51197">
    <property type="entry name" value="Clavaminate synthase-like"/>
    <property type="match status" value="1"/>
</dbReference>
<evidence type="ECO:0000256" key="2">
    <source>
        <dbReference type="ARBA" id="ARBA00004604"/>
    </source>
</evidence>
<comment type="cofactor">
    <cofactor evidence="1">
        <name>Fe(2+)</name>
        <dbReference type="ChEBI" id="CHEBI:29033"/>
    </cofactor>
</comment>
<evidence type="ECO:0000256" key="23">
    <source>
        <dbReference type="ARBA" id="ARBA00066725"/>
    </source>
</evidence>
<keyword evidence="6" id="KW-0460">Magnesium</keyword>
<proteinExistence type="predicted"/>
<dbReference type="OrthoDB" id="445341at2759"/>
<dbReference type="GO" id="GO:0051747">
    <property type="term" value="F:cytosine C-5 DNA demethylase activity"/>
    <property type="evidence" value="ECO:0007669"/>
    <property type="project" value="UniProtKB-ARBA"/>
</dbReference>
<dbReference type="Pfam" id="PF13532">
    <property type="entry name" value="2OG-FeII_Oxy_2"/>
    <property type="match status" value="1"/>
</dbReference>
<keyword evidence="9" id="KW-0408">Iron</keyword>
<evidence type="ECO:0000256" key="16">
    <source>
        <dbReference type="ARBA" id="ARBA00051434"/>
    </source>
</evidence>
<dbReference type="InterPro" id="IPR005123">
    <property type="entry name" value="Oxoglu/Fe-dep_dioxygenase_dom"/>
</dbReference>
<protein>
    <recommendedName>
        <fullName evidence="24">DNA oxidative demethylase ALKBH2</fullName>
        <ecNumber evidence="23">1.14.11.33</ecNumber>
    </recommendedName>
    <alternativeName>
        <fullName evidence="25">Alkylated DNA repair protein alkB homolog 2</fullName>
    </alternativeName>
    <alternativeName>
        <fullName evidence="26">Alpha-ketoglutarate-dependent dioxygenase alkB homolog 2</fullName>
    </alternativeName>
</protein>
<keyword evidence="8" id="KW-0560">Oxidoreductase</keyword>
<evidence type="ECO:0000256" key="5">
    <source>
        <dbReference type="ARBA" id="ARBA00022763"/>
    </source>
</evidence>
<feature type="binding site" evidence="27">
    <location>
        <position position="124"/>
    </location>
    <ligand>
        <name>2-oxoglutarate</name>
        <dbReference type="ChEBI" id="CHEBI:16810"/>
    </ligand>
</feature>
<comment type="catalytic activity">
    <reaction evidence="12">
        <text>an N(1)-methyl-2'-deoxyadenosine in single-stranded DNA + 2-oxoglutarate + O2 = a 2'-deoxyadenosine in single-stranded DNA + formaldehyde + succinate + CO2 + H(+)</text>
        <dbReference type="Rhea" id="RHEA:70447"/>
        <dbReference type="Rhea" id="RHEA-COMP:17895"/>
        <dbReference type="Rhea" id="RHEA-COMP:17896"/>
        <dbReference type="ChEBI" id="CHEBI:15378"/>
        <dbReference type="ChEBI" id="CHEBI:15379"/>
        <dbReference type="ChEBI" id="CHEBI:16526"/>
        <dbReference type="ChEBI" id="CHEBI:16810"/>
        <dbReference type="ChEBI" id="CHEBI:16842"/>
        <dbReference type="ChEBI" id="CHEBI:30031"/>
        <dbReference type="ChEBI" id="CHEBI:90615"/>
        <dbReference type="ChEBI" id="CHEBI:139096"/>
    </reaction>
    <physiologicalReaction direction="left-to-right" evidence="12">
        <dbReference type="Rhea" id="RHEA:70448"/>
    </physiologicalReaction>
</comment>
<evidence type="ECO:0000256" key="12">
    <source>
        <dbReference type="ARBA" id="ARBA00051010"/>
    </source>
</evidence>
<evidence type="ECO:0000256" key="17">
    <source>
        <dbReference type="ARBA" id="ARBA00051755"/>
    </source>
</evidence>
<evidence type="ECO:0000256" key="7">
    <source>
        <dbReference type="ARBA" id="ARBA00022964"/>
    </source>
</evidence>
<evidence type="ECO:0000256" key="6">
    <source>
        <dbReference type="ARBA" id="ARBA00022842"/>
    </source>
</evidence>
<feature type="binding site" evidence="27">
    <location>
        <position position="136"/>
    </location>
    <ligand>
        <name>2-oxoglutarate</name>
        <dbReference type="ChEBI" id="CHEBI:16810"/>
    </ligand>
</feature>
<comment type="caution">
    <text evidence="29">The sequence shown here is derived from an EMBL/GenBank/DDBJ whole genome shotgun (WGS) entry which is preliminary data.</text>
</comment>
<dbReference type="GO" id="GO:0008198">
    <property type="term" value="F:ferrous iron binding"/>
    <property type="evidence" value="ECO:0007669"/>
    <property type="project" value="TreeGrafter"/>
</dbReference>
<keyword evidence="7 29" id="KW-0223">Dioxygenase</keyword>
<keyword evidence="5" id="KW-0227">DNA damage</keyword>
<evidence type="ECO:0000256" key="19">
    <source>
        <dbReference type="ARBA" id="ARBA00052627"/>
    </source>
</evidence>
<evidence type="ECO:0000256" key="1">
    <source>
        <dbReference type="ARBA" id="ARBA00001954"/>
    </source>
</evidence>
<comment type="catalytic activity">
    <reaction evidence="14">
        <text>a 1,N(6)-etheno-2'-deoxyadenosine in single-stranded DNA + 2-oxoglutarate + O2 + H2O = a 2'-deoxyadenosine in single-stranded DNA + glyoxal + succinate + CO2</text>
        <dbReference type="Rhea" id="RHEA:70459"/>
        <dbReference type="Rhea" id="RHEA-COMP:17896"/>
        <dbReference type="Rhea" id="RHEA-COMP:17904"/>
        <dbReference type="ChEBI" id="CHEBI:15377"/>
        <dbReference type="ChEBI" id="CHEBI:15379"/>
        <dbReference type="ChEBI" id="CHEBI:16526"/>
        <dbReference type="ChEBI" id="CHEBI:16810"/>
        <dbReference type="ChEBI" id="CHEBI:30031"/>
        <dbReference type="ChEBI" id="CHEBI:34779"/>
        <dbReference type="ChEBI" id="CHEBI:90615"/>
        <dbReference type="ChEBI" id="CHEBI:189583"/>
    </reaction>
    <physiologicalReaction direction="left-to-right" evidence="14">
        <dbReference type="Rhea" id="RHEA:70460"/>
    </physiologicalReaction>
</comment>
<accession>A0A482VP61</accession>
<evidence type="ECO:0000256" key="26">
    <source>
        <dbReference type="ARBA" id="ARBA00081727"/>
    </source>
</evidence>
<evidence type="ECO:0000256" key="24">
    <source>
        <dbReference type="ARBA" id="ARBA00072134"/>
    </source>
</evidence>
<keyword evidence="11" id="KW-0539">Nucleus</keyword>
<evidence type="ECO:0000256" key="20">
    <source>
        <dbReference type="ARBA" id="ARBA00052800"/>
    </source>
</evidence>
<dbReference type="Gene3D" id="2.60.120.590">
    <property type="entry name" value="Alpha-ketoglutarate-dependent dioxygenase AlkB-like"/>
    <property type="match status" value="1"/>
</dbReference>
<dbReference type="PANTHER" id="PTHR31573:SF1">
    <property type="entry name" value="DNA OXIDATIVE DEMETHYLASE ALKBH2"/>
    <property type="match status" value="1"/>
</dbReference>
<dbReference type="GO" id="GO:0006307">
    <property type="term" value="P:DNA alkylation repair"/>
    <property type="evidence" value="ECO:0007669"/>
    <property type="project" value="TreeGrafter"/>
</dbReference>
<comment type="catalytic activity">
    <reaction evidence="18">
        <text>a 3,N(4)-etheno-2'-deoxycytidine in single-stranded DNA + 2-oxoglutarate + O2 + H2O = a 2'-deoxycytidine in single-stranded DNA + glyoxal + succinate + CO2</text>
        <dbReference type="Rhea" id="RHEA:70471"/>
        <dbReference type="Rhea" id="RHEA-COMP:12846"/>
        <dbReference type="Rhea" id="RHEA-COMP:17906"/>
        <dbReference type="ChEBI" id="CHEBI:15377"/>
        <dbReference type="ChEBI" id="CHEBI:15379"/>
        <dbReference type="ChEBI" id="CHEBI:16526"/>
        <dbReference type="ChEBI" id="CHEBI:16810"/>
        <dbReference type="ChEBI" id="CHEBI:30031"/>
        <dbReference type="ChEBI" id="CHEBI:34779"/>
        <dbReference type="ChEBI" id="CHEBI:85452"/>
        <dbReference type="ChEBI" id="CHEBI:189585"/>
    </reaction>
    <physiologicalReaction direction="left-to-right" evidence="18">
        <dbReference type="Rhea" id="RHEA:70472"/>
    </physiologicalReaction>
</comment>
<dbReference type="EC" id="1.14.11.33" evidence="23"/>
<dbReference type="AlphaFoldDB" id="A0A482VP61"/>
<dbReference type="EMBL" id="QDEB01079413">
    <property type="protein sequence ID" value="RZC34506.1"/>
    <property type="molecule type" value="Genomic_DNA"/>
</dbReference>
<reference evidence="29 30" key="1">
    <citation type="submission" date="2017-03" db="EMBL/GenBank/DDBJ databases">
        <title>Genome of the blue death feigning beetle - Asbolus verrucosus.</title>
        <authorList>
            <person name="Rider S.D."/>
        </authorList>
    </citation>
    <scope>NUCLEOTIDE SEQUENCE [LARGE SCALE GENOMIC DNA]</scope>
    <source>
        <strain evidence="29">Butters</strain>
        <tissue evidence="29">Head and leg muscle</tissue>
    </source>
</reference>
<comment type="subunit">
    <text evidence="22">Interacts with PCNA homotrimer; this interaction is enhanced during the S-phase of the cell cycle. Interacts with nucleolar proteins NCL, UBTF and NPM1. Interacts with XRCC5-XRCC6 heterodimer.</text>
</comment>
<comment type="catalytic activity">
    <reaction evidence="15">
        <text>an N(3)-methyl-2'-deoxycytidine in double-stranded DNA + 2-oxoglutarate + O2 = a 2'-deoxycytidine in double-stranded DNA + formaldehyde + succinate + CO2 + H(+)</text>
        <dbReference type="Rhea" id="RHEA:70439"/>
        <dbReference type="Rhea" id="RHEA-COMP:14237"/>
        <dbReference type="Rhea" id="RHEA-COMP:17070"/>
        <dbReference type="ChEBI" id="CHEBI:15378"/>
        <dbReference type="ChEBI" id="CHEBI:15379"/>
        <dbReference type="ChEBI" id="CHEBI:16526"/>
        <dbReference type="ChEBI" id="CHEBI:16810"/>
        <dbReference type="ChEBI" id="CHEBI:16842"/>
        <dbReference type="ChEBI" id="CHEBI:30031"/>
        <dbReference type="ChEBI" id="CHEBI:85452"/>
        <dbReference type="ChEBI" id="CHEBI:139075"/>
    </reaction>
    <physiologicalReaction direction="left-to-right" evidence="15">
        <dbReference type="Rhea" id="RHEA:70440"/>
    </physiologicalReaction>
</comment>
<evidence type="ECO:0000313" key="29">
    <source>
        <dbReference type="EMBL" id="RZC34506.1"/>
    </source>
</evidence>
<dbReference type="InterPro" id="IPR037151">
    <property type="entry name" value="AlkB-like_sf"/>
</dbReference>
<comment type="catalytic activity">
    <reaction evidence="19">
        <text>a 1,N(6)-etheno-2'-deoxyadenosine in double-stranded DNA + 2-oxoglutarate + O2 + H2O = a 2'-deoxyadenosine in double-stranded DNA + glyoxal + succinate + CO2</text>
        <dbReference type="Rhea" id="RHEA:70463"/>
        <dbReference type="Rhea" id="RHEA-COMP:17897"/>
        <dbReference type="Rhea" id="RHEA-COMP:17903"/>
        <dbReference type="ChEBI" id="CHEBI:15377"/>
        <dbReference type="ChEBI" id="CHEBI:15379"/>
        <dbReference type="ChEBI" id="CHEBI:16526"/>
        <dbReference type="ChEBI" id="CHEBI:16810"/>
        <dbReference type="ChEBI" id="CHEBI:30031"/>
        <dbReference type="ChEBI" id="CHEBI:34779"/>
        <dbReference type="ChEBI" id="CHEBI:90615"/>
        <dbReference type="ChEBI" id="CHEBI:189583"/>
    </reaction>
    <physiologicalReaction direction="left-to-right" evidence="19">
        <dbReference type="Rhea" id="RHEA:70464"/>
    </physiologicalReaction>
</comment>
<feature type="non-terminal residue" evidence="29">
    <location>
        <position position="234"/>
    </location>
</feature>
<evidence type="ECO:0000256" key="22">
    <source>
        <dbReference type="ARBA" id="ARBA00062909"/>
    </source>
</evidence>
<dbReference type="FunFam" id="2.60.120.590:FF:000004">
    <property type="entry name" value="DNA oxidative demethylase ALKBH2"/>
    <property type="match status" value="1"/>
</dbReference>
<comment type="catalytic activity">
    <reaction evidence="21">
        <text>a methylated nucleobase within DNA + 2-oxoglutarate + O2 = a nucleobase within DNA + formaldehyde + succinate + CO2</text>
        <dbReference type="Rhea" id="RHEA:30299"/>
        <dbReference type="Rhea" id="RHEA-COMP:12192"/>
        <dbReference type="Rhea" id="RHEA-COMP:12193"/>
        <dbReference type="ChEBI" id="CHEBI:15379"/>
        <dbReference type="ChEBI" id="CHEBI:16526"/>
        <dbReference type="ChEBI" id="CHEBI:16810"/>
        <dbReference type="ChEBI" id="CHEBI:16842"/>
        <dbReference type="ChEBI" id="CHEBI:30031"/>
        <dbReference type="ChEBI" id="CHEBI:32875"/>
        <dbReference type="ChEBI" id="CHEBI:64428"/>
        <dbReference type="EC" id="1.14.11.33"/>
    </reaction>
    <physiologicalReaction direction="left-to-right" evidence="21">
        <dbReference type="Rhea" id="RHEA:30300"/>
    </physiologicalReaction>
</comment>
<dbReference type="GO" id="GO:0035516">
    <property type="term" value="F:broad specificity oxidative DNA demethylase activity"/>
    <property type="evidence" value="ECO:0007669"/>
    <property type="project" value="UniProtKB-EC"/>
</dbReference>
<feature type="domain" description="Fe2OG dioxygenase" evidence="28">
    <location>
        <begin position="117"/>
        <end position="234"/>
    </location>
</feature>
<comment type="subcellular location">
    <subcellularLocation>
        <location evidence="2">Nucleus</location>
        <location evidence="2">Nucleolus</location>
    </subcellularLocation>
    <subcellularLocation>
        <location evidence="3">Nucleus</location>
        <location evidence="3">Nucleoplasm</location>
    </subcellularLocation>
</comment>
<evidence type="ECO:0000256" key="15">
    <source>
        <dbReference type="ARBA" id="ARBA00051376"/>
    </source>
</evidence>
<name>A0A482VP61_ASBVE</name>
<dbReference type="Proteomes" id="UP000292052">
    <property type="component" value="Unassembled WGS sequence"/>
</dbReference>
<evidence type="ECO:0000256" key="25">
    <source>
        <dbReference type="ARBA" id="ARBA00077989"/>
    </source>
</evidence>
<evidence type="ECO:0000256" key="11">
    <source>
        <dbReference type="ARBA" id="ARBA00023242"/>
    </source>
</evidence>
<organism evidence="29 30">
    <name type="scientific">Asbolus verrucosus</name>
    <name type="common">Desert ironclad beetle</name>
    <dbReference type="NCBI Taxonomy" id="1661398"/>
    <lineage>
        <taxon>Eukaryota</taxon>
        <taxon>Metazoa</taxon>
        <taxon>Ecdysozoa</taxon>
        <taxon>Arthropoda</taxon>
        <taxon>Hexapoda</taxon>
        <taxon>Insecta</taxon>
        <taxon>Pterygota</taxon>
        <taxon>Neoptera</taxon>
        <taxon>Endopterygota</taxon>
        <taxon>Coleoptera</taxon>
        <taxon>Polyphaga</taxon>
        <taxon>Cucujiformia</taxon>
        <taxon>Tenebrionidae</taxon>
        <taxon>Pimeliinae</taxon>
        <taxon>Asbolus</taxon>
    </lineage>
</organism>
<evidence type="ECO:0000256" key="8">
    <source>
        <dbReference type="ARBA" id="ARBA00023002"/>
    </source>
</evidence>
<dbReference type="InterPro" id="IPR032852">
    <property type="entry name" value="ALKBH2"/>
</dbReference>
<dbReference type="STRING" id="1661398.A0A482VP61"/>
<keyword evidence="4" id="KW-0479">Metal-binding</keyword>
<evidence type="ECO:0000256" key="14">
    <source>
        <dbReference type="ARBA" id="ARBA00051189"/>
    </source>
</evidence>
<evidence type="ECO:0000256" key="10">
    <source>
        <dbReference type="ARBA" id="ARBA00023204"/>
    </source>
</evidence>
<comment type="catalytic activity">
    <reaction evidence="13">
        <text>an N(3)-methyl-2'-deoxycytidine in single-stranded DNA + 2-oxoglutarate + O2 = a 2'-deoxycytidine in single-stranded DNA + formaldehyde + succinate + CO2 + H(+)</text>
        <dbReference type="Rhea" id="RHEA:70435"/>
        <dbReference type="Rhea" id="RHEA-COMP:12846"/>
        <dbReference type="Rhea" id="RHEA-COMP:17894"/>
        <dbReference type="ChEBI" id="CHEBI:15378"/>
        <dbReference type="ChEBI" id="CHEBI:15379"/>
        <dbReference type="ChEBI" id="CHEBI:16526"/>
        <dbReference type="ChEBI" id="CHEBI:16810"/>
        <dbReference type="ChEBI" id="CHEBI:16842"/>
        <dbReference type="ChEBI" id="CHEBI:30031"/>
        <dbReference type="ChEBI" id="CHEBI:85452"/>
        <dbReference type="ChEBI" id="CHEBI:139075"/>
    </reaction>
    <physiologicalReaction direction="left-to-right" evidence="13">
        <dbReference type="Rhea" id="RHEA:70436"/>
    </physiologicalReaction>
</comment>
<evidence type="ECO:0000256" key="4">
    <source>
        <dbReference type="ARBA" id="ARBA00022723"/>
    </source>
</evidence>
<evidence type="ECO:0000256" key="13">
    <source>
        <dbReference type="ARBA" id="ARBA00051165"/>
    </source>
</evidence>
<evidence type="ECO:0000256" key="18">
    <source>
        <dbReference type="ARBA" id="ARBA00052597"/>
    </source>
</evidence>
<evidence type="ECO:0000256" key="3">
    <source>
        <dbReference type="ARBA" id="ARBA00004642"/>
    </source>
</evidence>
<dbReference type="PROSITE" id="PS51471">
    <property type="entry name" value="FE2OG_OXY"/>
    <property type="match status" value="1"/>
</dbReference>
<evidence type="ECO:0000313" key="30">
    <source>
        <dbReference type="Proteomes" id="UP000292052"/>
    </source>
</evidence>
<evidence type="ECO:0000256" key="9">
    <source>
        <dbReference type="ARBA" id="ARBA00023004"/>
    </source>
</evidence>
<feature type="binding site" evidence="27">
    <location>
        <begin position="87"/>
        <end position="89"/>
    </location>
    <ligand>
        <name>substrate</name>
    </ligand>
</feature>
<evidence type="ECO:0000259" key="28">
    <source>
        <dbReference type="PROSITE" id="PS51471"/>
    </source>
</evidence>
<dbReference type="PANTHER" id="PTHR31573">
    <property type="entry name" value="ALPHA-KETOGLUTARATE-DEPENDENT DIOXYGENASE ALKB HOMOLOG 2"/>
    <property type="match status" value="1"/>
</dbReference>
<keyword evidence="10" id="KW-0234">DNA repair</keyword>
<comment type="catalytic activity">
    <reaction evidence="20">
        <text>an N(1)-methyl-2'-deoxyadenosine in double-stranded DNA + 2-oxoglutarate + O2 = a 2'-deoxyadenosine in double-stranded DNA + formaldehyde + succinate + CO2 + H(+)</text>
        <dbReference type="Rhea" id="RHEA:70443"/>
        <dbReference type="Rhea" id="RHEA-COMP:14236"/>
        <dbReference type="Rhea" id="RHEA-COMP:17897"/>
        <dbReference type="ChEBI" id="CHEBI:15378"/>
        <dbReference type="ChEBI" id="CHEBI:15379"/>
        <dbReference type="ChEBI" id="CHEBI:16526"/>
        <dbReference type="ChEBI" id="CHEBI:16810"/>
        <dbReference type="ChEBI" id="CHEBI:16842"/>
        <dbReference type="ChEBI" id="CHEBI:30031"/>
        <dbReference type="ChEBI" id="CHEBI:90615"/>
        <dbReference type="ChEBI" id="CHEBI:139096"/>
    </reaction>
    <physiologicalReaction direction="left-to-right" evidence="20">
        <dbReference type="Rhea" id="RHEA:70444"/>
    </physiologicalReaction>
</comment>
<gene>
    <name evidence="29" type="ORF">BDFB_005294</name>
</gene>
<dbReference type="InterPro" id="IPR027450">
    <property type="entry name" value="AlkB-like"/>
</dbReference>
<feature type="binding site" evidence="27">
    <location>
        <position position="126"/>
    </location>
    <ligand>
        <name>2-oxoglutarate</name>
        <dbReference type="ChEBI" id="CHEBI:16810"/>
    </ligand>
</feature>
<evidence type="ECO:0000256" key="27">
    <source>
        <dbReference type="PIRSR" id="PIRSR632852-1"/>
    </source>
</evidence>
<sequence>MKRMKIDFEDAFEKLAKTSLEKKKTTAENLDLDYIVLLPKTLASELLKQLEDTVEYLDGDLSKVKVFGKWHQIPRQQVAYEDDGMVYRFSGNTIPAKPWTQLLRSVRDLIKNVIGFDYNFVLINRYRNGKDHIGEHKDNEVELDKNTPIASLSLGQQRVFVLKHQDARKKGSDKRNVPPSNTTIKVLISTVNNIILNSSKNGIATRKSFIDESTHKSLLVSFFTAQQEYSWHQS</sequence>
<keyword evidence="30" id="KW-1185">Reference proteome</keyword>
<comment type="catalytic activity">
    <reaction evidence="17">
        <text>a 1,N(2)-etheno-2'-deoxyguanosine in double-stranded DNA + 2-oxoglutarate + O2 + H2O = a 2'-deoxyguanosine in double-stranded DNA + glyoxal + succinate + CO2</text>
        <dbReference type="Rhea" id="RHEA:70487"/>
        <dbReference type="Rhea" id="RHEA-COMP:17910"/>
        <dbReference type="Rhea" id="RHEA-COMP:17912"/>
        <dbReference type="ChEBI" id="CHEBI:15377"/>
        <dbReference type="ChEBI" id="CHEBI:15379"/>
        <dbReference type="ChEBI" id="CHEBI:16526"/>
        <dbReference type="ChEBI" id="CHEBI:16810"/>
        <dbReference type="ChEBI" id="CHEBI:30031"/>
        <dbReference type="ChEBI" id="CHEBI:34779"/>
        <dbReference type="ChEBI" id="CHEBI:85445"/>
        <dbReference type="ChEBI" id="CHEBI:189586"/>
    </reaction>
    <physiologicalReaction direction="left-to-right" evidence="17">
        <dbReference type="Rhea" id="RHEA:70488"/>
    </physiologicalReaction>
</comment>
<feature type="binding site" evidence="27">
    <location>
        <begin position="67"/>
        <end position="69"/>
    </location>
    <ligand>
        <name>substrate</name>
    </ligand>
</feature>
<dbReference type="GO" id="GO:0005654">
    <property type="term" value="C:nucleoplasm"/>
    <property type="evidence" value="ECO:0007669"/>
    <property type="project" value="UniProtKB-SubCell"/>
</dbReference>